<dbReference type="Proteomes" id="UP001500575">
    <property type="component" value="Unassembled WGS sequence"/>
</dbReference>
<comment type="caution">
    <text evidence="1">The sequence shown here is derived from an EMBL/GenBank/DDBJ whole genome shotgun (WGS) entry which is preliminary data.</text>
</comment>
<dbReference type="EMBL" id="BAAAQQ010000013">
    <property type="protein sequence ID" value="GAA2131711.1"/>
    <property type="molecule type" value="Genomic_DNA"/>
</dbReference>
<proteinExistence type="predicted"/>
<reference evidence="2" key="1">
    <citation type="journal article" date="2019" name="Int. J. Syst. Evol. Microbiol.">
        <title>The Global Catalogue of Microorganisms (GCM) 10K type strain sequencing project: providing services to taxonomists for standard genome sequencing and annotation.</title>
        <authorList>
            <consortium name="The Broad Institute Genomics Platform"/>
            <consortium name="The Broad Institute Genome Sequencing Center for Infectious Disease"/>
            <person name="Wu L."/>
            <person name="Ma J."/>
        </authorList>
    </citation>
    <scope>NUCLEOTIDE SEQUENCE [LARGE SCALE GENOMIC DNA]</scope>
    <source>
        <strain evidence="2">JCM 16021</strain>
    </source>
</reference>
<keyword evidence="2" id="KW-1185">Reference proteome</keyword>
<organism evidence="1 2">
    <name type="scientific">Nocardioides bigeumensis</name>
    <dbReference type="NCBI Taxonomy" id="433657"/>
    <lineage>
        <taxon>Bacteria</taxon>
        <taxon>Bacillati</taxon>
        <taxon>Actinomycetota</taxon>
        <taxon>Actinomycetes</taxon>
        <taxon>Propionibacteriales</taxon>
        <taxon>Nocardioidaceae</taxon>
        <taxon>Nocardioides</taxon>
    </lineage>
</organism>
<evidence type="ECO:0000313" key="2">
    <source>
        <dbReference type="Proteomes" id="UP001500575"/>
    </source>
</evidence>
<evidence type="ECO:0000313" key="1">
    <source>
        <dbReference type="EMBL" id="GAA2131711.1"/>
    </source>
</evidence>
<sequence length="50" mass="5598">MATRSTHASRTSKVWGLNSALSRAWESARLADRQVMEIRADLSRQAIKAL</sequence>
<gene>
    <name evidence="1" type="ORF">GCM10009843_35540</name>
</gene>
<dbReference type="RefSeq" id="WP_344305159.1">
    <property type="nucleotide sequence ID" value="NZ_BAAAQQ010000013.1"/>
</dbReference>
<name>A0ABP5KK70_9ACTN</name>
<protein>
    <submittedName>
        <fullName evidence="1">Uncharacterized protein</fullName>
    </submittedName>
</protein>
<accession>A0ABP5KK70</accession>